<name>T0K2S6_9SPHN</name>
<dbReference type="Proteomes" id="UP000015523">
    <property type="component" value="Unassembled WGS sequence"/>
</dbReference>
<reference evidence="1 2" key="1">
    <citation type="journal article" date="2013" name="Genome Announc.">
        <title>Draft Genome Sequence of Sphingobium ummariense Strain RL-3, a Hexachlorocyclohexane-Degrading Bacterium.</title>
        <authorList>
            <person name="Kohli P."/>
            <person name="Dua A."/>
            <person name="Sangwan N."/>
            <person name="Oldach P."/>
            <person name="Khurana J.P."/>
            <person name="Lal R."/>
        </authorList>
    </citation>
    <scope>NUCLEOTIDE SEQUENCE [LARGE SCALE GENOMIC DNA]</scope>
    <source>
        <strain evidence="1 2">RL-3</strain>
    </source>
</reference>
<keyword evidence="2" id="KW-1185">Reference proteome</keyword>
<proteinExistence type="predicted"/>
<dbReference type="STRING" id="1346791.M529_17355"/>
<accession>T0K2S6</accession>
<organism evidence="1 2">
    <name type="scientific">Sphingobium ummariense RL-3</name>
    <dbReference type="NCBI Taxonomy" id="1346791"/>
    <lineage>
        <taxon>Bacteria</taxon>
        <taxon>Pseudomonadati</taxon>
        <taxon>Pseudomonadota</taxon>
        <taxon>Alphaproteobacteria</taxon>
        <taxon>Sphingomonadales</taxon>
        <taxon>Sphingomonadaceae</taxon>
        <taxon>Sphingobium</taxon>
    </lineage>
</organism>
<comment type="caution">
    <text evidence="1">The sequence shown here is derived from an EMBL/GenBank/DDBJ whole genome shotgun (WGS) entry which is preliminary data.</text>
</comment>
<evidence type="ECO:0000313" key="2">
    <source>
        <dbReference type="Proteomes" id="UP000015523"/>
    </source>
</evidence>
<gene>
    <name evidence="1" type="ORF">M529_17355</name>
</gene>
<evidence type="ECO:0000313" key="1">
    <source>
        <dbReference type="EMBL" id="EQB30869.1"/>
    </source>
</evidence>
<protein>
    <submittedName>
        <fullName evidence="1">Uncharacterized protein</fullName>
    </submittedName>
</protein>
<dbReference type="EMBL" id="AUWY01000113">
    <property type="protein sequence ID" value="EQB30869.1"/>
    <property type="molecule type" value="Genomic_DNA"/>
</dbReference>
<sequence>MKVLNFDMTFGDQSFQAVINRSKADASRSRNLSLREIRPLAHGTQNAEFAVISVVARFDITQFISLMSQRDR</sequence>
<dbReference type="AlphaFoldDB" id="T0K2S6"/>